<sequence length="432" mass="49502">MDAIKTYFINLNLFEVDPDSGEREDELKRRSNIIATRIYLIVLILTLIAIAIGLRSTSETIIITLEYPTKYQLASLTLDNQCPCSRSSLSYDKFILIQPIFHQVCSSDFVSDRWINSFSDTLNVSINWYLQTIGDFRKHGRSYFQALLGYCHLSQSGIEESIRSFYGSTLISPYALSETVFRAQIEETIKQFQVTAVQGFAAQLDLVLNIMSRNQLISALQTDVLYLYLMYSYNFYQLTVYNSIYTDSVGQYCSCQTKSDCRTPSFLQLLSDNEYDYYGGDDFFIIPGVFTGCTPMTAIQLSQLECFYNQSCIDRLISYFNTTEKFTALNISWQSRFTENSTIDSIVREAMIEEWITNISYDKYYTQCIPISCTYTQVKQNDYTSLITKLIGLLSGLTIIFGFSIPYCTHFIMRRGQNSEPGEQTSSKLGVV</sequence>
<protein>
    <submittedName>
        <fullName evidence="3">Uncharacterized protein</fullName>
    </submittedName>
</protein>
<name>A0A819VDJ6_9BILA</name>
<evidence type="ECO:0000256" key="1">
    <source>
        <dbReference type="SAM" id="Phobius"/>
    </source>
</evidence>
<dbReference type="EMBL" id="CAJNOE010001526">
    <property type="protein sequence ID" value="CAF1430786.1"/>
    <property type="molecule type" value="Genomic_DNA"/>
</dbReference>
<comment type="caution">
    <text evidence="3">The sequence shown here is derived from an EMBL/GenBank/DDBJ whole genome shotgun (WGS) entry which is preliminary data.</text>
</comment>
<dbReference type="EMBL" id="CAJOBB010004885">
    <property type="protein sequence ID" value="CAF4107200.1"/>
    <property type="molecule type" value="Genomic_DNA"/>
</dbReference>
<reference evidence="3" key="1">
    <citation type="submission" date="2021-02" db="EMBL/GenBank/DDBJ databases">
        <authorList>
            <person name="Nowell W R."/>
        </authorList>
    </citation>
    <scope>NUCLEOTIDE SEQUENCE</scope>
</reference>
<accession>A0A819VDJ6</accession>
<keyword evidence="1" id="KW-1133">Transmembrane helix</keyword>
<organism evidence="3 4">
    <name type="scientific">Adineta steineri</name>
    <dbReference type="NCBI Taxonomy" id="433720"/>
    <lineage>
        <taxon>Eukaryota</taxon>
        <taxon>Metazoa</taxon>
        <taxon>Spiralia</taxon>
        <taxon>Gnathifera</taxon>
        <taxon>Rotifera</taxon>
        <taxon>Eurotatoria</taxon>
        <taxon>Bdelloidea</taxon>
        <taxon>Adinetida</taxon>
        <taxon>Adinetidae</taxon>
        <taxon>Adineta</taxon>
    </lineage>
</organism>
<dbReference type="AlphaFoldDB" id="A0A819VDJ6"/>
<evidence type="ECO:0000313" key="3">
    <source>
        <dbReference type="EMBL" id="CAF4107200.1"/>
    </source>
</evidence>
<feature type="transmembrane region" description="Helical" evidence="1">
    <location>
        <begin position="386"/>
        <end position="408"/>
    </location>
</feature>
<evidence type="ECO:0000313" key="4">
    <source>
        <dbReference type="Proteomes" id="UP000663868"/>
    </source>
</evidence>
<keyword evidence="1" id="KW-0812">Transmembrane</keyword>
<feature type="transmembrane region" description="Helical" evidence="1">
    <location>
        <begin position="38"/>
        <end position="54"/>
    </location>
</feature>
<gene>
    <name evidence="2" type="ORF">IZO911_LOCUS41219</name>
    <name evidence="3" type="ORF">KXQ929_LOCUS34873</name>
</gene>
<evidence type="ECO:0000313" key="2">
    <source>
        <dbReference type="EMBL" id="CAF1430786.1"/>
    </source>
</evidence>
<dbReference type="Proteomes" id="UP000663860">
    <property type="component" value="Unassembled WGS sequence"/>
</dbReference>
<proteinExistence type="predicted"/>
<dbReference type="Proteomes" id="UP000663868">
    <property type="component" value="Unassembled WGS sequence"/>
</dbReference>
<keyword evidence="1" id="KW-0472">Membrane</keyword>